<feature type="transmembrane region" description="Helical" evidence="4">
    <location>
        <begin position="373"/>
        <end position="394"/>
    </location>
</feature>
<dbReference type="InterPro" id="IPR020846">
    <property type="entry name" value="MFS_dom"/>
</dbReference>
<feature type="transmembrane region" description="Helical" evidence="4">
    <location>
        <begin position="173"/>
        <end position="191"/>
    </location>
</feature>
<name>A0A9X1JLT9_9SPHN</name>
<evidence type="ECO:0000256" key="4">
    <source>
        <dbReference type="SAM" id="Phobius"/>
    </source>
</evidence>
<evidence type="ECO:0000256" key="3">
    <source>
        <dbReference type="ARBA" id="ARBA00023136"/>
    </source>
</evidence>
<dbReference type="GO" id="GO:0022857">
    <property type="term" value="F:transmembrane transporter activity"/>
    <property type="evidence" value="ECO:0007669"/>
    <property type="project" value="InterPro"/>
</dbReference>
<evidence type="ECO:0000256" key="2">
    <source>
        <dbReference type="ARBA" id="ARBA00022989"/>
    </source>
</evidence>
<reference evidence="6" key="1">
    <citation type="submission" date="2021-04" db="EMBL/GenBank/DDBJ databases">
        <authorList>
            <person name="Pira H."/>
            <person name="Risdian C."/>
            <person name="Wink J."/>
        </authorList>
    </citation>
    <scope>NUCLEOTIDE SEQUENCE</scope>
    <source>
        <strain evidence="6">WH158</strain>
    </source>
</reference>
<comment type="caution">
    <text evidence="6">The sequence shown here is derived from an EMBL/GenBank/DDBJ whole genome shotgun (WGS) entry which is preliminary data.</text>
</comment>
<dbReference type="EMBL" id="JAGSPC010000001">
    <property type="protein sequence ID" value="MBV7258113.1"/>
    <property type="molecule type" value="Genomic_DNA"/>
</dbReference>
<keyword evidence="2 4" id="KW-1133">Transmembrane helix</keyword>
<evidence type="ECO:0000256" key="1">
    <source>
        <dbReference type="ARBA" id="ARBA00022692"/>
    </source>
</evidence>
<keyword evidence="3 4" id="KW-0472">Membrane</keyword>
<keyword evidence="1 4" id="KW-0812">Transmembrane</keyword>
<evidence type="ECO:0000313" key="6">
    <source>
        <dbReference type="EMBL" id="MBV7258113.1"/>
    </source>
</evidence>
<feature type="transmembrane region" description="Helical" evidence="4">
    <location>
        <begin position="12"/>
        <end position="37"/>
    </location>
</feature>
<organism evidence="6 7">
    <name type="scientific">Erythrobacter crassostreae</name>
    <dbReference type="NCBI Taxonomy" id="2828328"/>
    <lineage>
        <taxon>Bacteria</taxon>
        <taxon>Pseudomonadati</taxon>
        <taxon>Pseudomonadota</taxon>
        <taxon>Alphaproteobacteria</taxon>
        <taxon>Sphingomonadales</taxon>
        <taxon>Erythrobacteraceae</taxon>
        <taxon>Erythrobacter/Porphyrobacter group</taxon>
        <taxon>Erythrobacter</taxon>
    </lineage>
</organism>
<sequence>MSDDIKPDDRQPLWFLILFAVAVGGGAIAYVPFLTVLLPLKITSLMGGEDVVSLARVTFYGAIIASLANVVFGLVSDWSRTRRPWIVFGLISSGVLLIWIGQATSLFELIAAVMLWQLCLNMMLGPLLAWAGDCVPDSQKGLLGGLLSVAPALGAMAGSLVTFEGFVAEEYRTIAVAIMVAALVLPVLVLGGGRERSALMQPSHQKRGRSVADRTSRSIVVRMWLSRFLIQISEAGLFAFLLFWLRSILPDFHENTSANIFSIVLIISIPLSLIMGRWSDTHQRPIAPLVVCAALAAVGLVVMAFSAELPLAITGYVVFGIAASIFLSLHTSQYLRVLPKPQHRGRDLGVFNLTNTVPSIVMPWLTLSLVPGFGFSALFLLFAALAALAAVLLVTTPKHV</sequence>
<feature type="transmembrane region" description="Helical" evidence="4">
    <location>
        <begin position="311"/>
        <end position="329"/>
    </location>
</feature>
<feature type="transmembrane region" description="Helical" evidence="4">
    <location>
        <begin position="257"/>
        <end position="274"/>
    </location>
</feature>
<dbReference type="PANTHER" id="PTHR23528:SF1">
    <property type="entry name" value="MAJOR FACILITATOR SUPERFAMILY (MFS) PROFILE DOMAIN-CONTAINING PROTEIN"/>
    <property type="match status" value="1"/>
</dbReference>
<feature type="domain" description="Major facilitator superfamily (MFS) profile" evidence="5">
    <location>
        <begin position="219"/>
        <end position="400"/>
    </location>
</feature>
<accession>A0A9X1JLT9</accession>
<evidence type="ECO:0000259" key="5">
    <source>
        <dbReference type="PROSITE" id="PS50850"/>
    </source>
</evidence>
<gene>
    <name evidence="6" type="ORF">KCG46_00820</name>
</gene>
<feature type="transmembrane region" description="Helical" evidence="4">
    <location>
        <begin position="142"/>
        <end position="161"/>
    </location>
</feature>
<evidence type="ECO:0000313" key="7">
    <source>
        <dbReference type="Proteomes" id="UP001138681"/>
    </source>
</evidence>
<dbReference type="RefSeq" id="WP_218403482.1">
    <property type="nucleotide sequence ID" value="NZ_JAGSPC010000001.1"/>
</dbReference>
<dbReference type="PANTHER" id="PTHR23528">
    <property type="match status" value="1"/>
</dbReference>
<feature type="transmembrane region" description="Helical" evidence="4">
    <location>
        <begin position="350"/>
        <end position="367"/>
    </location>
</feature>
<dbReference type="Pfam" id="PF07690">
    <property type="entry name" value="MFS_1"/>
    <property type="match status" value="1"/>
</dbReference>
<feature type="transmembrane region" description="Helical" evidence="4">
    <location>
        <begin position="85"/>
        <end position="103"/>
    </location>
</feature>
<feature type="transmembrane region" description="Helical" evidence="4">
    <location>
        <begin position="109"/>
        <end position="130"/>
    </location>
</feature>
<protein>
    <submittedName>
        <fullName evidence="6">MFS transporter</fullName>
    </submittedName>
</protein>
<proteinExistence type="predicted"/>
<keyword evidence="7" id="KW-1185">Reference proteome</keyword>
<feature type="transmembrane region" description="Helical" evidence="4">
    <location>
        <begin position="224"/>
        <end position="245"/>
    </location>
</feature>
<feature type="transmembrane region" description="Helical" evidence="4">
    <location>
        <begin position="57"/>
        <end position="78"/>
    </location>
</feature>
<dbReference type="AlphaFoldDB" id="A0A9X1JLT9"/>
<dbReference type="Proteomes" id="UP001138681">
    <property type="component" value="Unassembled WGS sequence"/>
</dbReference>
<dbReference type="InterPro" id="IPR011701">
    <property type="entry name" value="MFS"/>
</dbReference>
<feature type="transmembrane region" description="Helical" evidence="4">
    <location>
        <begin position="286"/>
        <end position="305"/>
    </location>
</feature>
<dbReference type="PROSITE" id="PS50850">
    <property type="entry name" value="MFS"/>
    <property type="match status" value="1"/>
</dbReference>